<protein>
    <submittedName>
        <fullName evidence="1">Uncharacterized protein</fullName>
    </submittedName>
</protein>
<evidence type="ECO:0000313" key="2">
    <source>
        <dbReference type="Proteomes" id="UP001497535"/>
    </source>
</evidence>
<organism evidence="1 2">
    <name type="scientific">Meloidogyne enterolobii</name>
    <name type="common">Root-knot nematode worm</name>
    <name type="synonym">Meloidogyne mayaguensis</name>
    <dbReference type="NCBI Taxonomy" id="390850"/>
    <lineage>
        <taxon>Eukaryota</taxon>
        <taxon>Metazoa</taxon>
        <taxon>Ecdysozoa</taxon>
        <taxon>Nematoda</taxon>
        <taxon>Chromadorea</taxon>
        <taxon>Rhabditida</taxon>
        <taxon>Tylenchina</taxon>
        <taxon>Tylenchomorpha</taxon>
        <taxon>Tylenchoidea</taxon>
        <taxon>Meloidogynidae</taxon>
        <taxon>Meloidogyninae</taxon>
        <taxon>Meloidogyne</taxon>
    </lineage>
</organism>
<sequence>MLLKELELRATFTSQVNYLGNSMLNVTNVAILVSATERDGTQGKQPSQVVFEKVAFICNNLGTNNLMEKVFFFIKILDFFRTKLTFHGTTPLSLPVFADFFADIFSFCSLYIVRLPSPFPCQAIKRLNLVNKR</sequence>
<proteinExistence type="predicted"/>
<accession>A0ACB1AQA4</accession>
<dbReference type="EMBL" id="CAVMJV010000095">
    <property type="protein sequence ID" value="CAK5093610.1"/>
    <property type="molecule type" value="Genomic_DNA"/>
</dbReference>
<dbReference type="Proteomes" id="UP001497535">
    <property type="component" value="Unassembled WGS sequence"/>
</dbReference>
<comment type="caution">
    <text evidence="1">The sequence shown here is derived from an EMBL/GenBank/DDBJ whole genome shotgun (WGS) entry which is preliminary data.</text>
</comment>
<reference evidence="1" key="1">
    <citation type="submission" date="2023-11" db="EMBL/GenBank/DDBJ databases">
        <authorList>
            <person name="Poullet M."/>
        </authorList>
    </citation>
    <scope>NUCLEOTIDE SEQUENCE</scope>
    <source>
        <strain evidence="1">E1834</strain>
    </source>
</reference>
<evidence type="ECO:0000313" key="1">
    <source>
        <dbReference type="EMBL" id="CAK5093610.1"/>
    </source>
</evidence>
<name>A0ACB1AQA4_MELEN</name>
<keyword evidence="2" id="KW-1185">Reference proteome</keyword>
<gene>
    <name evidence="1" type="ORF">MENTE1834_LOCUS40412</name>
</gene>